<evidence type="ECO:0000256" key="12">
    <source>
        <dbReference type="ARBA" id="ARBA00023136"/>
    </source>
</evidence>
<comment type="cofactor">
    <cofactor evidence="13">
        <name>Zn(2+)</name>
        <dbReference type="ChEBI" id="CHEBI:29105"/>
    </cofactor>
    <text evidence="13">Binds 1 zinc ion per subunit.</text>
</comment>
<evidence type="ECO:0000256" key="7">
    <source>
        <dbReference type="ARBA" id="ARBA00022801"/>
    </source>
</evidence>
<gene>
    <name evidence="13" type="primary">ftsH</name>
    <name evidence="17" type="ORF">ABHD89_001584</name>
</gene>
<dbReference type="Gene3D" id="3.40.50.300">
    <property type="entry name" value="P-loop containing nucleotide triphosphate hydrolases"/>
    <property type="match status" value="1"/>
</dbReference>
<comment type="subcellular location">
    <subcellularLocation>
        <location evidence="13">Cell membrane</location>
        <topology evidence="13">Multi-pass membrane protein</topology>
        <orientation evidence="13">Cytoplasmic side</orientation>
    </subcellularLocation>
    <subcellularLocation>
        <location evidence="1">Membrane</location>
    </subcellularLocation>
</comment>
<keyword evidence="11 13" id="KW-0482">Metalloprotease</keyword>
<keyword evidence="17" id="KW-0131">Cell cycle</keyword>
<dbReference type="PANTHER" id="PTHR23076">
    <property type="entry name" value="METALLOPROTEASE M41 FTSH"/>
    <property type="match status" value="1"/>
</dbReference>
<dbReference type="NCBIfam" id="TIGR01241">
    <property type="entry name" value="FtsH_fam"/>
    <property type="match status" value="1"/>
</dbReference>
<feature type="transmembrane region" description="Helical" evidence="13">
    <location>
        <begin position="9"/>
        <end position="26"/>
    </location>
</feature>
<comment type="caution">
    <text evidence="17">The sequence shown here is derived from an EMBL/GenBank/DDBJ whole genome shotgun (WGS) entry which is preliminary data.</text>
</comment>
<feature type="binding site" evidence="13">
    <location>
        <position position="508"/>
    </location>
    <ligand>
        <name>Zn(2+)</name>
        <dbReference type="ChEBI" id="CHEBI:29105"/>
        <note>catalytic</note>
    </ligand>
</feature>
<dbReference type="EC" id="3.4.24.-" evidence="13"/>
<dbReference type="PANTHER" id="PTHR23076:SF113">
    <property type="entry name" value="ATP-DEPENDENT ZINC METALLOPROTEASE FTSH 1, CHLOROPLASTIC-RELATED"/>
    <property type="match status" value="1"/>
</dbReference>
<keyword evidence="9 13" id="KW-0067">ATP-binding</keyword>
<keyword evidence="5 13" id="KW-0479">Metal-binding</keyword>
<name>A0ABV2E9U0_9STAP</name>
<dbReference type="HAMAP" id="MF_01458">
    <property type="entry name" value="FtsH"/>
    <property type="match status" value="1"/>
</dbReference>
<dbReference type="GO" id="GO:0008233">
    <property type="term" value="F:peptidase activity"/>
    <property type="evidence" value="ECO:0007669"/>
    <property type="project" value="UniProtKB-KW"/>
</dbReference>
<accession>A0ABV2E9U0</accession>
<evidence type="ECO:0000256" key="15">
    <source>
        <dbReference type="SAM" id="MobiDB-lite"/>
    </source>
</evidence>
<evidence type="ECO:0000256" key="10">
    <source>
        <dbReference type="ARBA" id="ARBA00022989"/>
    </source>
</evidence>
<dbReference type="InterPro" id="IPR027417">
    <property type="entry name" value="P-loop_NTPase"/>
</dbReference>
<dbReference type="Gene3D" id="1.20.58.760">
    <property type="entry name" value="Peptidase M41"/>
    <property type="match status" value="1"/>
</dbReference>
<feature type="binding site" evidence="13">
    <location>
        <position position="432"/>
    </location>
    <ligand>
        <name>Zn(2+)</name>
        <dbReference type="ChEBI" id="CHEBI:29105"/>
        <note>catalytic</note>
    </ligand>
</feature>
<comment type="subunit">
    <text evidence="13">Homohexamer.</text>
</comment>
<evidence type="ECO:0000256" key="13">
    <source>
        <dbReference type="HAMAP-Rule" id="MF_01458"/>
    </source>
</evidence>
<comment type="function">
    <text evidence="13">Acts as a processive, ATP-dependent zinc metallopeptidase for both cytoplasmic and membrane proteins. Plays a role in the quality control of integral membrane proteins.</text>
</comment>
<evidence type="ECO:0000256" key="6">
    <source>
        <dbReference type="ARBA" id="ARBA00022741"/>
    </source>
</evidence>
<dbReference type="Gene3D" id="1.10.8.60">
    <property type="match status" value="1"/>
</dbReference>
<feature type="compositionally biased region" description="Basic and acidic residues" evidence="15">
    <location>
        <begin position="663"/>
        <end position="704"/>
    </location>
</feature>
<feature type="binding site" evidence="13">
    <location>
        <position position="436"/>
    </location>
    <ligand>
        <name>Zn(2+)</name>
        <dbReference type="ChEBI" id="CHEBI:29105"/>
        <note>catalytic</note>
    </ligand>
</feature>
<dbReference type="InterPro" id="IPR041569">
    <property type="entry name" value="AAA_lid_3"/>
</dbReference>
<evidence type="ECO:0000256" key="4">
    <source>
        <dbReference type="ARBA" id="ARBA00022692"/>
    </source>
</evidence>
<dbReference type="InterPro" id="IPR011546">
    <property type="entry name" value="Pept_M41_FtsH_extracell"/>
</dbReference>
<dbReference type="Pfam" id="PF17862">
    <property type="entry name" value="AAA_lid_3"/>
    <property type="match status" value="1"/>
</dbReference>
<comment type="similarity">
    <text evidence="2 13">In the C-terminal section; belongs to the peptidase M41 family.</text>
</comment>
<protein>
    <recommendedName>
        <fullName evidence="13">ATP-dependent zinc metalloprotease FtsH</fullName>
        <ecNumber evidence="13">3.4.24.-</ecNumber>
    </recommendedName>
</protein>
<evidence type="ECO:0000256" key="5">
    <source>
        <dbReference type="ARBA" id="ARBA00022723"/>
    </source>
</evidence>
<dbReference type="Pfam" id="PF06480">
    <property type="entry name" value="FtsH_ext"/>
    <property type="match status" value="1"/>
</dbReference>
<keyword evidence="6 13" id="KW-0547">Nucleotide-binding</keyword>
<keyword evidence="13" id="KW-1003">Cell membrane</keyword>
<dbReference type="InterPro" id="IPR003959">
    <property type="entry name" value="ATPase_AAA_core"/>
</dbReference>
<organism evidence="17 18">
    <name type="scientific">Salinicoccus halitifaciens</name>
    <dbReference type="NCBI Taxonomy" id="1073415"/>
    <lineage>
        <taxon>Bacteria</taxon>
        <taxon>Bacillati</taxon>
        <taxon>Bacillota</taxon>
        <taxon>Bacilli</taxon>
        <taxon>Bacillales</taxon>
        <taxon>Staphylococcaceae</taxon>
        <taxon>Salinicoccus</taxon>
    </lineage>
</organism>
<dbReference type="SMART" id="SM00382">
    <property type="entry name" value="AAA"/>
    <property type="match status" value="1"/>
</dbReference>
<evidence type="ECO:0000256" key="1">
    <source>
        <dbReference type="ARBA" id="ARBA00004370"/>
    </source>
</evidence>
<keyword evidence="7 13" id="KW-0378">Hydrolase</keyword>
<feature type="compositionally biased region" description="Basic and acidic residues" evidence="15">
    <location>
        <begin position="635"/>
        <end position="655"/>
    </location>
</feature>
<dbReference type="Pfam" id="PF01434">
    <property type="entry name" value="Peptidase_M41"/>
    <property type="match status" value="1"/>
</dbReference>
<keyword evidence="17" id="KW-0132">Cell division</keyword>
<reference evidence="17 18" key="1">
    <citation type="submission" date="2024-05" db="EMBL/GenBank/DDBJ databases">
        <title>Genomic Encyclopedia of Type Strains, Phase IV (KMG-IV): sequencing the most valuable type-strain genomes for metagenomic binning, comparative biology and taxonomic classification.</title>
        <authorList>
            <person name="Goeker M."/>
        </authorList>
    </citation>
    <scope>NUCLEOTIDE SEQUENCE [LARGE SCALE GENOMIC DNA]</scope>
    <source>
        <strain evidence="17 18">DSM 25286</strain>
    </source>
</reference>
<evidence type="ECO:0000256" key="11">
    <source>
        <dbReference type="ARBA" id="ARBA00023049"/>
    </source>
</evidence>
<dbReference type="GO" id="GO:0006508">
    <property type="term" value="P:proteolysis"/>
    <property type="evidence" value="ECO:0007669"/>
    <property type="project" value="UniProtKB-KW"/>
</dbReference>
<feature type="region of interest" description="Disordered" evidence="15">
    <location>
        <begin position="622"/>
        <end position="704"/>
    </location>
</feature>
<proteinExistence type="inferred from homology"/>
<keyword evidence="12 13" id="KW-0472">Membrane</keyword>
<dbReference type="EMBL" id="JBDZDV010000003">
    <property type="protein sequence ID" value="MET3111178.1"/>
    <property type="molecule type" value="Genomic_DNA"/>
</dbReference>
<evidence type="ECO:0000259" key="16">
    <source>
        <dbReference type="SMART" id="SM00382"/>
    </source>
</evidence>
<dbReference type="RefSeq" id="WP_230822074.1">
    <property type="nucleotide sequence ID" value="NZ_JAJNCU010000004.1"/>
</dbReference>
<feature type="transmembrane region" description="Helical" evidence="13">
    <location>
        <begin position="115"/>
        <end position="135"/>
    </location>
</feature>
<evidence type="ECO:0000256" key="9">
    <source>
        <dbReference type="ARBA" id="ARBA00022840"/>
    </source>
</evidence>
<evidence type="ECO:0000256" key="8">
    <source>
        <dbReference type="ARBA" id="ARBA00022833"/>
    </source>
</evidence>
<dbReference type="PROSITE" id="PS00674">
    <property type="entry name" value="AAA"/>
    <property type="match status" value="1"/>
</dbReference>
<feature type="active site" evidence="13">
    <location>
        <position position="433"/>
    </location>
</feature>
<dbReference type="InterPro" id="IPR003960">
    <property type="entry name" value="ATPase_AAA_CS"/>
</dbReference>
<evidence type="ECO:0000256" key="2">
    <source>
        <dbReference type="ARBA" id="ARBA00010044"/>
    </source>
</evidence>
<dbReference type="CDD" id="cd19501">
    <property type="entry name" value="RecA-like_FtsH"/>
    <property type="match status" value="1"/>
</dbReference>
<keyword evidence="10 13" id="KW-1133">Transmembrane helix</keyword>
<comment type="similarity">
    <text evidence="14">Belongs to the AAA ATPase family.</text>
</comment>
<keyword evidence="3 13" id="KW-0645">Protease</keyword>
<dbReference type="Gene3D" id="3.30.720.210">
    <property type="match status" value="1"/>
</dbReference>
<dbReference type="InterPro" id="IPR000642">
    <property type="entry name" value="Peptidase_M41"/>
</dbReference>
<keyword evidence="8 13" id="KW-0862">Zinc</keyword>
<dbReference type="SUPFAM" id="SSF52540">
    <property type="entry name" value="P-loop containing nucleoside triphosphate hydrolases"/>
    <property type="match status" value="1"/>
</dbReference>
<evidence type="ECO:0000313" key="18">
    <source>
        <dbReference type="Proteomes" id="UP001549019"/>
    </source>
</evidence>
<dbReference type="SUPFAM" id="SSF140990">
    <property type="entry name" value="FtsH protease domain-like"/>
    <property type="match status" value="1"/>
</dbReference>
<comment type="similarity">
    <text evidence="13">In the central section; belongs to the AAA ATPase family.</text>
</comment>
<keyword evidence="4 13" id="KW-0812">Transmembrane</keyword>
<evidence type="ECO:0000256" key="3">
    <source>
        <dbReference type="ARBA" id="ARBA00022670"/>
    </source>
</evidence>
<dbReference type="InterPro" id="IPR037219">
    <property type="entry name" value="Peptidase_M41-like"/>
</dbReference>
<sequence length="704" mass="78491">MPKNTGRNMILILVLVVIMFGIFSQFNGTGGLEEELQYSEFLEQLEAGNVEELLIQPDRNVYLIEGRLSTQEEQESFTSVIPYNSVDDLDSILDTARAQDGLNFAVEPAEQQSPWTTMLFTFIPLLLILFLFLFLMSQAQGGGGGGGKMMNFGKSKAKLYDQNKKKVRFDDVAGADEEKQELIEVVDFLKDHRRFDRIGARIPKGVLLVGPPGTGKTLIARAVAGEAGVPFFSISGSDFVEMFVGVGASRVRDLFENAKKNAPCIIFIDEIDAVGRQRGAGVGGGHDEREQTLNQLLVEMDGFGENEGIIMIAATNRPDILDPALLRPGRFDRQIQVGRPDVRGREAVLKVHSRNKPLDDTVDLKAIAQRTPGFTGADLENLLNEAALVAARQNKTKIDMRDVDEATDRVIAGPAKKSKIISEKERKIVAFHEAGHTIIGMVLDDADMVHKVTIVPRGQAGGYAVMLPREDRYFMTKPELEDKIVGLLGGRVSEEINFGEVSTGAHNDFQRSTGIARSMVTEYGMSDKLGPLQFGESNGQVFLGKSMQGDPNYSDKIAYEIDQEMQNIVKTQYERCRQILTDHKEQLVLIAETLLEVETLDREQIESLFYDGKLPERTFVDHTADDSELDESEEEGKIGKSYEEVKKEAEEKERSSGQGTSEDSGRSLEERPDMVGEPENREDNVRLDEQKRRAEEWEDNNRKN</sequence>
<feature type="binding site" evidence="13">
    <location>
        <begin position="210"/>
        <end position="217"/>
    </location>
    <ligand>
        <name>ATP</name>
        <dbReference type="ChEBI" id="CHEBI:30616"/>
    </ligand>
</feature>
<dbReference type="Proteomes" id="UP001549019">
    <property type="component" value="Unassembled WGS sequence"/>
</dbReference>
<evidence type="ECO:0000256" key="14">
    <source>
        <dbReference type="RuleBase" id="RU003651"/>
    </source>
</evidence>
<evidence type="ECO:0000313" key="17">
    <source>
        <dbReference type="EMBL" id="MET3111178.1"/>
    </source>
</evidence>
<keyword evidence="18" id="KW-1185">Reference proteome</keyword>
<dbReference type="Pfam" id="PF00004">
    <property type="entry name" value="AAA"/>
    <property type="match status" value="1"/>
</dbReference>
<dbReference type="InterPro" id="IPR005936">
    <property type="entry name" value="FtsH"/>
</dbReference>
<feature type="domain" description="AAA+ ATPase" evidence="16">
    <location>
        <begin position="202"/>
        <end position="341"/>
    </location>
</feature>
<dbReference type="InterPro" id="IPR003593">
    <property type="entry name" value="AAA+_ATPase"/>
</dbReference>
<dbReference type="GO" id="GO:0051301">
    <property type="term" value="P:cell division"/>
    <property type="evidence" value="ECO:0007669"/>
    <property type="project" value="UniProtKB-KW"/>
</dbReference>